<dbReference type="AlphaFoldDB" id="A0A1W5W845"/>
<feature type="compositionally biased region" description="Low complexity" evidence="8">
    <location>
        <begin position="61"/>
        <end position="70"/>
    </location>
</feature>
<feature type="domain" description="Attacin C-terminal" evidence="10">
    <location>
        <begin position="63"/>
        <end position="142"/>
    </location>
</feature>
<dbReference type="GO" id="GO:0042742">
    <property type="term" value="P:defense response to bacterium"/>
    <property type="evidence" value="ECO:0007669"/>
    <property type="project" value="UniProtKB-KW"/>
</dbReference>
<keyword evidence="5" id="KW-0399">Innate immunity</keyword>
<dbReference type="GO" id="GO:0005576">
    <property type="term" value="C:extracellular region"/>
    <property type="evidence" value="ECO:0007669"/>
    <property type="project" value="UniProtKB-SubCell"/>
</dbReference>
<evidence type="ECO:0000256" key="8">
    <source>
        <dbReference type="SAM" id="MobiDB-lite"/>
    </source>
</evidence>
<feature type="region of interest" description="Disordered" evidence="8">
    <location>
        <begin position="55"/>
        <end position="82"/>
    </location>
</feature>
<comment type="subcellular location">
    <subcellularLocation>
        <location evidence="1">Secreted</location>
    </subcellularLocation>
</comment>
<evidence type="ECO:0000256" key="4">
    <source>
        <dbReference type="ARBA" id="ARBA00022529"/>
    </source>
</evidence>
<evidence type="ECO:0000256" key="6">
    <source>
        <dbReference type="ARBA" id="ARBA00022859"/>
    </source>
</evidence>
<accession>A0A1W5W845</accession>
<keyword evidence="3" id="KW-0964">Secreted</keyword>
<evidence type="ECO:0000256" key="5">
    <source>
        <dbReference type="ARBA" id="ARBA00022588"/>
    </source>
</evidence>
<dbReference type="Pfam" id="PF03769">
    <property type="entry name" value="Attacin_C"/>
    <property type="match status" value="1"/>
</dbReference>
<dbReference type="InterPro" id="IPR005521">
    <property type="entry name" value="Attacin_C"/>
</dbReference>
<evidence type="ECO:0000256" key="7">
    <source>
        <dbReference type="ARBA" id="ARBA00023022"/>
    </source>
</evidence>
<evidence type="ECO:0000256" key="2">
    <source>
        <dbReference type="ARBA" id="ARBA00007550"/>
    </source>
</evidence>
<dbReference type="GO" id="GO:0045087">
    <property type="term" value="P:innate immune response"/>
    <property type="evidence" value="ECO:0007669"/>
    <property type="project" value="UniProtKB-KW"/>
</dbReference>
<sequence>MQIAVLILAAGLALCAAAPYYQLPDEPSWPQDADATYTYEPDFGGYYEQVLAQGRARRSLQPGAPQFPTPGGQPGGNNNGVDVSVTRERGVGTVVDAQGRGNVWRSQDGNTRVDAHGRWTRVYDGPAHGQRSHSAGVVFSHRWR</sequence>
<name>A0A1W5W845_CARMO</name>
<comment type="similarity">
    <text evidence="2">Belongs to the attacin/sarcotoxin-2 family.</text>
</comment>
<evidence type="ECO:0000256" key="1">
    <source>
        <dbReference type="ARBA" id="ARBA00004613"/>
    </source>
</evidence>
<keyword evidence="9" id="KW-0732">Signal</keyword>
<keyword evidence="6" id="KW-0391">Immunity</keyword>
<keyword evidence="7" id="KW-0044">Antibiotic</keyword>
<reference evidence="11" key="1">
    <citation type="journal article" date="2017" name="PLoS ONE">
        <title>De novo transcriptome analysis of the excretory tubules of Carausius morosus (Phasmatodea) and possible functions of the midgut 'appendices'.</title>
        <authorList>
            <person name="Shelomi M."/>
        </authorList>
    </citation>
    <scope>NUCLEOTIDE SEQUENCE</scope>
    <source>
        <tissue evidence="11">Malpighian tubules</tissue>
    </source>
</reference>
<evidence type="ECO:0000313" key="11">
    <source>
        <dbReference type="EMBL" id="ARH02618.1"/>
    </source>
</evidence>
<dbReference type="EMBL" id="KY271086">
    <property type="protein sequence ID" value="ARH02618.1"/>
    <property type="molecule type" value="mRNA"/>
</dbReference>
<evidence type="ECO:0000256" key="9">
    <source>
        <dbReference type="SAM" id="SignalP"/>
    </source>
</evidence>
<evidence type="ECO:0000256" key="3">
    <source>
        <dbReference type="ARBA" id="ARBA00022525"/>
    </source>
</evidence>
<feature type="signal peptide" evidence="9">
    <location>
        <begin position="1"/>
        <end position="17"/>
    </location>
</feature>
<feature type="chain" id="PRO_5012438930" evidence="9">
    <location>
        <begin position="18"/>
        <end position="144"/>
    </location>
</feature>
<protein>
    <submittedName>
        <fullName evidence="11">Carausicin</fullName>
    </submittedName>
</protein>
<organism evidence="11">
    <name type="scientific">Carausius morosus</name>
    <name type="common">Indian stick insect</name>
    <name type="synonym">Dixippus morosus</name>
    <dbReference type="NCBI Taxonomy" id="7022"/>
    <lineage>
        <taxon>Eukaryota</taxon>
        <taxon>Metazoa</taxon>
        <taxon>Ecdysozoa</taxon>
        <taxon>Arthropoda</taxon>
        <taxon>Hexapoda</taxon>
        <taxon>Insecta</taxon>
        <taxon>Pterygota</taxon>
        <taxon>Neoptera</taxon>
        <taxon>Polyneoptera</taxon>
        <taxon>Phasmatodea</taxon>
        <taxon>Verophasmatodea</taxon>
        <taxon>Anareolatae</taxon>
        <taxon>Lonchodidae</taxon>
        <taxon>Lonchodinae</taxon>
        <taxon>Carausius</taxon>
    </lineage>
</organism>
<evidence type="ECO:0000259" key="10">
    <source>
        <dbReference type="Pfam" id="PF03769"/>
    </source>
</evidence>
<keyword evidence="4" id="KW-0929">Antimicrobial</keyword>
<proteinExistence type="evidence at transcript level"/>